<feature type="domain" description="NadR/Ttd14 AAA" evidence="1">
    <location>
        <begin position="27"/>
        <end position="181"/>
    </location>
</feature>
<dbReference type="RefSeq" id="WP_183965880.1">
    <property type="nucleotide sequence ID" value="NZ_BAABEW010000001.1"/>
</dbReference>
<gene>
    <name evidence="2" type="ORF">HNQ70_001479</name>
</gene>
<proteinExistence type="predicted"/>
<comment type="caution">
    <text evidence="2">The sequence shown here is derived from an EMBL/GenBank/DDBJ whole genome shotgun (WGS) entry which is preliminary data.</text>
</comment>
<organism evidence="2 3">
    <name type="scientific">Quisquiliibacterium transsilvanicum</name>
    <dbReference type="NCBI Taxonomy" id="1549638"/>
    <lineage>
        <taxon>Bacteria</taxon>
        <taxon>Pseudomonadati</taxon>
        <taxon>Pseudomonadota</taxon>
        <taxon>Betaproteobacteria</taxon>
        <taxon>Burkholderiales</taxon>
        <taxon>Burkholderiaceae</taxon>
        <taxon>Quisquiliibacterium</taxon>
    </lineage>
</organism>
<dbReference type="PANTHER" id="PTHR37512:SF1">
    <property type="entry name" value="NADR_TTD14 AAA DOMAIN-CONTAINING PROTEIN"/>
    <property type="match status" value="1"/>
</dbReference>
<dbReference type="InterPro" id="IPR027417">
    <property type="entry name" value="P-loop_NTPase"/>
</dbReference>
<keyword evidence="3" id="KW-1185">Reference proteome</keyword>
<dbReference type="SUPFAM" id="SSF52540">
    <property type="entry name" value="P-loop containing nucleoside triphosphate hydrolases"/>
    <property type="match status" value="1"/>
</dbReference>
<keyword evidence="2" id="KW-0418">Kinase</keyword>
<evidence type="ECO:0000313" key="3">
    <source>
        <dbReference type="Proteomes" id="UP000532440"/>
    </source>
</evidence>
<dbReference type="Pfam" id="PF13521">
    <property type="entry name" value="AAA_28"/>
    <property type="match status" value="1"/>
</dbReference>
<accession>A0A7W8M8X3</accession>
<keyword evidence="2" id="KW-0808">Transferase</keyword>
<sequence>MTAQESRWRGFAAPADAAPRRGAPRTIALIGAECTGKTTLAQALSAELPGLWLPEALREFCDREGRTPRPDEQAALMREQIEREAAALERAGREGVPWVICDSTPLVTALYSVMLFGDHSLLGTGIEHQRRHALTLLADTDLPWAPDGIQRDGPAARTGFQRLLKATLREHGIAHTVVAGDEIARLDAALRAVRAGL</sequence>
<dbReference type="GO" id="GO:0016301">
    <property type="term" value="F:kinase activity"/>
    <property type="evidence" value="ECO:0007669"/>
    <property type="project" value="UniProtKB-KW"/>
</dbReference>
<dbReference type="InterPro" id="IPR052735">
    <property type="entry name" value="NAD_biosynth-regulator"/>
</dbReference>
<evidence type="ECO:0000259" key="1">
    <source>
        <dbReference type="Pfam" id="PF13521"/>
    </source>
</evidence>
<evidence type="ECO:0000313" key="2">
    <source>
        <dbReference type="EMBL" id="MBB5271469.1"/>
    </source>
</evidence>
<dbReference type="PANTHER" id="PTHR37512">
    <property type="entry name" value="TRIFUNCTIONAL NAD BIOSYNTHESIS/REGULATOR PROTEIN NADR"/>
    <property type="match status" value="1"/>
</dbReference>
<reference evidence="2 3" key="1">
    <citation type="submission" date="2020-08" db="EMBL/GenBank/DDBJ databases">
        <title>Genomic Encyclopedia of Type Strains, Phase IV (KMG-IV): sequencing the most valuable type-strain genomes for metagenomic binning, comparative biology and taxonomic classification.</title>
        <authorList>
            <person name="Goeker M."/>
        </authorList>
    </citation>
    <scope>NUCLEOTIDE SEQUENCE [LARGE SCALE GENOMIC DNA]</scope>
    <source>
        <strain evidence="2 3">DSM 29781</strain>
    </source>
</reference>
<dbReference type="InterPro" id="IPR038727">
    <property type="entry name" value="NadR/Ttd14_AAA_dom"/>
</dbReference>
<name>A0A7W8M8X3_9BURK</name>
<dbReference type="Gene3D" id="3.40.50.300">
    <property type="entry name" value="P-loop containing nucleotide triphosphate hydrolases"/>
    <property type="match status" value="1"/>
</dbReference>
<protein>
    <submittedName>
        <fullName evidence="2">Nicotinamide riboside kinase</fullName>
    </submittedName>
</protein>
<dbReference type="AlphaFoldDB" id="A0A7W8M8X3"/>
<dbReference type="EMBL" id="JACHGB010000003">
    <property type="protein sequence ID" value="MBB5271469.1"/>
    <property type="molecule type" value="Genomic_DNA"/>
</dbReference>
<dbReference type="Proteomes" id="UP000532440">
    <property type="component" value="Unassembled WGS sequence"/>
</dbReference>